<protein>
    <submittedName>
        <fullName evidence="1">Uncharacterized protein</fullName>
    </submittedName>
</protein>
<evidence type="ECO:0000313" key="1">
    <source>
        <dbReference type="EMBL" id="UTC28217.1"/>
    </source>
</evidence>
<accession>A0A9E7N482</accession>
<keyword evidence="2" id="KW-1185">Reference proteome</keyword>
<dbReference type="Proteomes" id="UP001055634">
    <property type="component" value="Segment"/>
</dbReference>
<gene>
    <name evidence="1" type="ORF">GURKE_01860</name>
</gene>
<reference evidence="1" key="1">
    <citation type="submission" date="2022-04" db="EMBL/GenBank/DDBJ databases">
        <authorList>
            <person name="Friedrich I."/>
            <person name="Schneider D."/>
            <person name="Poehlein A."/>
            <person name="Hertel R."/>
            <person name="Daniel R."/>
        </authorList>
    </citation>
    <scope>NUCLEOTIDE SEQUENCE</scope>
</reference>
<evidence type="ECO:0000313" key="2">
    <source>
        <dbReference type="Proteomes" id="UP001055634"/>
    </source>
</evidence>
<proteinExistence type="predicted"/>
<organism evidence="1 2">
    <name type="scientific">Brevundimonas phage vB_BpoS-Gurke</name>
    <dbReference type="NCBI Taxonomy" id="2948599"/>
    <lineage>
        <taxon>Viruses</taxon>
        <taxon>Duplodnaviria</taxon>
        <taxon>Heunggongvirae</taxon>
        <taxon>Uroviricota</taxon>
        <taxon>Caudoviricetes</taxon>
        <taxon>Jeanschmidtviridae</taxon>
        <taxon>Kikimoravirus</taxon>
        <taxon>Kikimoravirus gurke</taxon>
    </lineage>
</organism>
<name>A0A9E7N482_9CAUD</name>
<dbReference type="EMBL" id="ON529850">
    <property type="protein sequence ID" value="UTC28217.1"/>
    <property type="molecule type" value="Genomic_DNA"/>
</dbReference>
<sequence length="75" mass="8446">MPANDYQYTAIQSIKNSVSGGGWLLTNLGHRMEGEVAKVEIERINRATGKHQTQRFDIDVKGNATNTYSYEKDLD</sequence>